<dbReference type="InterPro" id="IPR046341">
    <property type="entry name" value="SET_dom_sf"/>
</dbReference>
<dbReference type="InterPro" id="IPR001214">
    <property type="entry name" value="SET_dom"/>
</dbReference>
<protein>
    <recommendedName>
        <fullName evidence="1">SET domain-containing protein</fullName>
    </recommendedName>
</protein>
<evidence type="ECO:0000313" key="2">
    <source>
        <dbReference type="EMBL" id="OMJ83316.1"/>
    </source>
</evidence>
<dbReference type="Pfam" id="PF00856">
    <property type="entry name" value="SET"/>
    <property type="match status" value="1"/>
</dbReference>
<dbReference type="Proteomes" id="UP000187209">
    <property type="component" value="Unassembled WGS sequence"/>
</dbReference>
<dbReference type="PANTHER" id="PTHR13271">
    <property type="entry name" value="UNCHARACTERIZED PUTATIVE METHYLTRANSFERASE"/>
    <property type="match status" value="1"/>
</dbReference>
<proteinExistence type="predicted"/>
<dbReference type="AlphaFoldDB" id="A0A1R2C2U2"/>
<dbReference type="InterPro" id="IPR050600">
    <property type="entry name" value="SETD3_SETD6_MTase"/>
</dbReference>
<dbReference type="CDD" id="cd10527">
    <property type="entry name" value="SET_LSMT"/>
    <property type="match status" value="1"/>
</dbReference>
<keyword evidence="3" id="KW-1185">Reference proteome</keyword>
<reference evidence="2 3" key="1">
    <citation type="submission" date="2016-11" db="EMBL/GenBank/DDBJ databases">
        <title>The macronuclear genome of Stentor coeruleus: a giant cell with tiny introns.</title>
        <authorList>
            <person name="Slabodnick M."/>
            <person name="Ruby J.G."/>
            <person name="Reiff S.B."/>
            <person name="Swart E.C."/>
            <person name="Gosai S."/>
            <person name="Prabakaran S."/>
            <person name="Witkowska E."/>
            <person name="Larue G.E."/>
            <person name="Fisher S."/>
            <person name="Freeman R.M."/>
            <person name="Gunawardena J."/>
            <person name="Chu W."/>
            <person name="Stover N.A."/>
            <person name="Gregory B.D."/>
            <person name="Nowacki M."/>
            <person name="Derisi J."/>
            <person name="Roy S.W."/>
            <person name="Marshall W.F."/>
            <person name="Sood P."/>
        </authorList>
    </citation>
    <scope>NUCLEOTIDE SEQUENCE [LARGE SCALE GENOMIC DNA]</scope>
    <source>
        <strain evidence="2">WM001</strain>
    </source>
</reference>
<dbReference type="OrthoDB" id="413035at2759"/>
<evidence type="ECO:0000259" key="1">
    <source>
        <dbReference type="Pfam" id="PF00856"/>
    </source>
</evidence>
<comment type="caution">
    <text evidence="2">The sequence shown here is derived from an EMBL/GenBank/DDBJ whole genome shotgun (WGS) entry which is preliminary data.</text>
</comment>
<dbReference type="GO" id="GO:0016279">
    <property type="term" value="F:protein-lysine N-methyltransferase activity"/>
    <property type="evidence" value="ECO:0007669"/>
    <property type="project" value="TreeGrafter"/>
</dbReference>
<evidence type="ECO:0000313" key="3">
    <source>
        <dbReference type="Proteomes" id="UP000187209"/>
    </source>
</evidence>
<gene>
    <name evidence="2" type="ORF">SteCoe_15777</name>
</gene>
<sequence length="428" mass="49782">MVLIIFYLISLAQASKEQDIESALEILNSFCQGCSIQYLGEAKGYGVIAEKDFKFGEITMVIPYKDIITSFDHYPWSTYFESFNHENRLIPRLIYEKFKNPEKTNIKTLVNFLPESFSNYITMSSDEKQYFSQAFPKFKIYFPVSCIEGFNNYLSIIKNIPNISDCPECLLNTTYTWACQNVLTRAYGFKKLSWTSIHTPNKKITDPDTLGSAIIFGSDMFNHMPDPKIKIKSLITSGVQVKTSPLPQVIVRTDRYTNKGDEIFHSYGNKKNLELINSHGFIIENSPDDYYSLLAPRGDKECRLVYENNKMCAFYLEKNTLNKELLIFVGGREGVKDFDDFFMIDGGNDVEKVRNEVVGYREIVLKYDFDRCEIGLREIRRKLRNDEYSSRMIRNIDQVCAISHKLFYTHLKHLEKALVKVYYYKLFG</sequence>
<organism evidence="2 3">
    <name type="scientific">Stentor coeruleus</name>
    <dbReference type="NCBI Taxonomy" id="5963"/>
    <lineage>
        <taxon>Eukaryota</taxon>
        <taxon>Sar</taxon>
        <taxon>Alveolata</taxon>
        <taxon>Ciliophora</taxon>
        <taxon>Postciliodesmatophora</taxon>
        <taxon>Heterotrichea</taxon>
        <taxon>Heterotrichida</taxon>
        <taxon>Stentoridae</taxon>
        <taxon>Stentor</taxon>
    </lineage>
</organism>
<dbReference type="SUPFAM" id="SSF82199">
    <property type="entry name" value="SET domain"/>
    <property type="match status" value="1"/>
</dbReference>
<accession>A0A1R2C2U2</accession>
<feature type="domain" description="SET" evidence="1">
    <location>
        <begin position="44"/>
        <end position="268"/>
    </location>
</feature>
<dbReference type="EMBL" id="MPUH01000308">
    <property type="protein sequence ID" value="OMJ83316.1"/>
    <property type="molecule type" value="Genomic_DNA"/>
</dbReference>
<name>A0A1R2C2U2_9CILI</name>
<dbReference type="Gene3D" id="3.90.1410.10">
    <property type="entry name" value="set domain protein methyltransferase, domain 1"/>
    <property type="match status" value="1"/>
</dbReference>